<feature type="coiled-coil region" evidence="1">
    <location>
        <begin position="190"/>
        <end position="220"/>
    </location>
</feature>
<dbReference type="AlphaFoldDB" id="A0A0F6Z4L8"/>
<protein>
    <recommendedName>
        <fullName evidence="4">Primosomal protein</fullName>
    </recommendedName>
</protein>
<sequence length="409" mass="45352">MAEKGIVPVKLSLTEGDFYTLWAPNWREGGNEWQAFLGANDDLYVFNSPEELLVFLESDDKHDLTSHPEWKKFNSGDAARVVPDANAELDIIGAPALLADRPSYANVKTLSRIFAVMRSLGHVTAASPVTVFFSSHSVLSNVDRGSEHYSGPNGLGEWTSVGRAVATNWNGVVDALDEAITVKEVNSLFTEDAATRIQEAQAAVQAAREAEEQIAKEEAEKVDPYDNSPWATAGIDPIKVSIDGRTIYTLRTYLGGQPVFLGKFGEIFTFNSPKSLLRWLVEHDDHDLARASTWSDLMLGINAGETELLVHSDNVYSFNGLVKDINTSVDAVDTQQMARAYELMADTADWADDDSMNSYFLANPRMQDYISYMLGGSDTSGYVPHAPFNDHSESWRELEEMLIKRFSKF</sequence>
<dbReference type="HOGENOM" id="CLU_653495_0_0_11"/>
<evidence type="ECO:0000313" key="2">
    <source>
        <dbReference type="EMBL" id="AKF26725.1"/>
    </source>
</evidence>
<dbReference type="PATRIC" id="fig|92706.3.peg.767"/>
<evidence type="ECO:0000256" key="1">
    <source>
        <dbReference type="SAM" id="Coils"/>
    </source>
</evidence>
<name>A0A0F6Z4L8_9CORY</name>
<dbReference type="EMBL" id="CP011309">
    <property type="protein sequence ID" value="AKF26725.1"/>
    <property type="molecule type" value="Genomic_DNA"/>
</dbReference>
<evidence type="ECO:0008006" key="4">
    <source>
        <dbReference type="Google" id="ProtNLM"/>
    </source>
</evidence>
<organism evidence="2 3">
    <name type="scientific">[Brevibacterium] flavum</name>
    <dbReference type="NCBI Taxonomy" id="92706"/>
    <lineage>
        <taxon>Bacteria</taxon>
        <taxon>Bacillati</taxon>
        <taxon>Actinomycetota</taxon>
        <taxon>Actinomycetes</taxon>
        <taxon>Mycobacteriales</taxon>
        <taxon>Corynebacteriaceae</taxon>
        <taxon>Corynebacterium</taxon>
    </lineage>
</organism>
<reference evidence="2 3" key="1">
    <citation type="submission" date="2015-04" db="EMBL/GenBank/DDBJ databases">
        <title>Complete Genome Sequence of Brevibacterium flavum ATCC 15168.</title>
        <authorList>
            <person name="Ahn J."/>
            <person name="Park G."/>
            <person name="Jeon W."/>
            <person name="Jang Y."/>
            <person name="Jang M."/>
            <person name="Lee H."/>
            <person name="Lee H."/>
        </authorList>
    </citation>
    <scope>NUCLEOTIDE SEQUENCE [LARGE SCALE GENOMIC DNA]</scope>
    <source>
        <strain evidence="2 3">ATCC 15168</strain>
    </source>
</reference>
<keyword evidence="3" id="KW-1185">Reference proteome</keyword>
<dbReference type="RefSeq" id="WP_003863638.1">
    <property type="nucleotide sequence ID" value="NZ_CP011309.1"/>
</dbReference>
<keyword evidence="1" id="KW-0175">Coiled coil</keyword>
<evidence type="ECO:0000313" key="3">
    <source>
        <dbReference type="Proteomes" id="UP000034037"/>
    </source>
</evidence>
<gene>
    <name evidence="2" type="ORF">YH66_03720</name>
</gene>
<dbReference type="Proteomes" id="UP000034037">
    <property type="component" value="Chromosome"/>
</dbReference>
<accession>A0A0F6Z4L8</accession>
<proteinExistence type="predicted"/>